<evidence type="ECO:0000313" key="9">
    <source>
        <dbReference type="EMBL" id="ORX73478.1"/>
    </source>
</evidence>
<evidence type="ECO:0000256" key="1">
    <source>
        <dbReference type="ARBA" id="ARBA00004138"/>
    </source>
</evidence>
<evidence type="ECO:0000313" key="10">
    <source>
        <dbReference type="Proteomes" id="UP000193944"/>
    </source>
</evidence>
<accession>A0A1Y1WJH0</accession>
<keyword evidence="4 7" id="KW-0175">Coiled coil</keyword>
<evidence type="ECO:0000256" key="7">
    <source>
        <dbReference type="SAM" id="Coils"/>
    </source>
</evidence>
<dbReference type="OrthoDB" id="166611at2759"/>
<dbReference type="PANTHER" id="PTHR31954">
    <property type="entry name" value="CILIA- AND FLAGELLA-ASSOCIATED PROTEIN 157"/>
    <property type="match status" value="1"/>
</dbReference>
<evidence type="ECO:0000256" key="8">
    <source>
        <dbReference type="SAM" id="MobiDB-lite"/>
    </source>
</evidence>
<name>A0A1Y1WJH0_9FUNG</name>
<evidence type="ECO:0000256" key="3">
    <source>
        <dbReference type="ARBA" id="ARBA00014087"/>
    </source>
</evidence>
<keyword evidence="6" id="KW-0966">Cell projection</keyword>
<dbReference type="InterPro" id="IPR038844">
    <property type="entry name" value="CFAP157"/>
</dbReference>
<proteinExistence type="inferred from homology"/>
<dbReference type="AlphaFoldDB" id="A0A1Y1WJH0"/>
<gene>
    <name evidence="9" type="ORF">BCR32DRAFT_305198</name>
</gene>
<dbReference type="Proteomes" id="UP000193944">
    <property type="component" value="Unassembled WGS sequence"/>
</dbReference>
<dbReference type="EMBL" id="MCFG01000386">
    <property type="protein sequence ID" value="ORX73478.1"/>
    <property type="molecule type" value="Genomic_DNA"/>
</dbReference>
<comment type="subcellular location">
    <subcellularLocation>
        <location evidence="1">Cell projection</location>
        <location evidence="1">Cilium</location>
    </subcellularLocation>
</comment>
<reference evidence="9 10" key="2">
    <citation type="submission" date="2016-08" db="EMBL/GenBank/DDBJ databases">
        <title>Pervasive Adenine N6-methylation of Active Genes in Fungi.</title>
        <authorList>
            <consortium name="DOE Joint Genome Institute"/>
            <person name="Mondo S.J."/>
            <person name="Dannebaum R.O."/>
            <person name="Kuo R.C."/>
            <person name="Labutti K."/>
            <person name="Haridas S."/>
            <person name="Kuo A."/>
            <person name="Salamov A."/>
            <person name="Ahrendt S.R."/>
            <person name="Lipzen A."/>
            <person name="Sullivan W."/>
            <person name="Andreopoulos W.B."/>
            <person name="Clum A."/>
            <person name="Lindquist E."/>
            <person name="Daum C."/>
            <person name="Ramamoorthy G.K."/>
            <person name="Gryganskyi A."/>
            <person name="Culley D."/>
            <person name="Magnuson J.K."/>
            <person name="James T.Y."/>
            <person name="O'Malley M.A."/>
            <person name="Stajich J.E."/>
            <person name="Spatafora J.W."/>
            <person name="Visel A."/>
            <person name="Grigoriev I.V."/>
        </authorList>
    </citation>
    <scope>NUCLEOTIDE SEQUENCE [LARGE SCALE GENOMIC DNA]</scope>
    <source>
        <strain evidence="9 10">S4</strain>
    </source>
</reference>
<comment type="similarity">
    <text evidence="2">Belongs to the CFAP157 family.</text>
</comment>
<feature type="compositionally biased region" description="Basic and acidic residues" evidence="8">
    <location>
        <begin position="15"/>
        <end position="24"/>
    </location>
</feature>
<feature type="coiled-coil region" evidence="7">
    <location>
        <begin position="30"/>
        <end position="57"/>
    </location>
</feature>
<evidence type="ECO:0000256" key="2">
    <source>
        <dbReference type="ARBA" id="ARBA00010841"/>
    </source>
</evidence>
<feature type="coiled-coil region" evidence="7">
    <location>
        <begin position="83"/>
        <end position="170"/>
    </location>
</feature>
<dbReference type="GO" id="GO:0036064">
    <property type="term" value="C:ciliary basal body"/>
    <property type="evidence" value="ECO:0007669"/>
    <property type="project" value="TreeGrafter"/>
</dbReference>
<evidence type="ECO:0000256" key="4">
    <source>
        <dbReference type="ARBA" id="ARBA00023054"/>
    </source>
</evidence>
<dbReference type="GO" id="GO:0008017">
    <property type="term" value="F:microtubule binding"/>
    <property type="evidence" value="ECO:0007669"/>
    <property type="project" value="TreeGrafter"/>
</dbReference>
<organism evidence="9 10">
    <name type="scientific">Anaeromyces robustus</name>
    <dbReference type="NCBI Taxonomy" id="1754192"/>
    <lineage>
        <taxon>Eukaryota</taxon>
        <taxon>Fungi</taxon>
        <taxon>Fungi incertae sedis</taxon>
        <taxon>Chytridiomycota</taxon>
        <taxon>Chytridiomycota incertae sedis</taxon>
        <taxon>Neocallimastigomycetes</taxon>
        <taxon>Neocallimastigales</taxon>
        <taxon>Neocallimastigaceae</taxon>
        <taxon>Anaeromyces</taxon>
    </lineage>
</organism>
<dbReference type="PANTHER" id="PTHR31954:SF1">
    <property type="entry name" value="CILIA- AND FLAGELLA-ASSOCIATED PROTEIN 157"/>
    <property type="match status" value="1"/>
</dbReference>
<keyword evidence="10" id="KW-1185">Reference proteome</keyword>
<evidence type="ECO:0000256" key="5">
    <source>
        <dbReference type="ARBA" id="ARBA00023069"/>
    </source>
</evidence>
<evidence type="ECO:0000256" key="6">
    <source>
        <dbReference type="ARBA" id="ARBA00023273"/>
    </source>
</evidence>
<sequence length="294" mass="34488">MPQSRKGKTQTADKSSMDDSDKESKAVVQNLIYEAKIQELTEKIEIYKQKNDILLNENSLLGQTQAASSQNKKDIVEFLNVKVIEHEQHITELAEKIKELEEEKQMIEENGKLEVEKLKQEHDTVIENLNFQNTKYKTELEELSQFKINKKKLESEIESLKKTIVENEEQYKKTIYNMEKKMLQDKTKLRKEMLQKVNEVVLNFQKVADQQIAETTKRAIQENIIINSQLKKMSEKTITLLSENQMLQQRNSKLKAANTLLSEIEKIIGKKNKTNQKIMQWLIEQKQNITTNIY</sequence>
<protein>
    <recommendedName>
        <fullName evidence="3">Cilia- and flagella-associated protein 157</fullName>
    </recommendedName>
</protein>
<feature type="region of interest" description="Disordered" evidence="8">
    <location>
        <begin position="1"/>
        <end position="24"/>
    </location>
</feature>
<reference evidence="9 10" key="1">
    <citation type="submission" date="2016-08" db="EMBL/GenBank/DDBJ databases">
        <title>A Parts List for Fungal Cellulosomes Revealed by Comparative Genomics.</title>
        <authorList>
            <consortium name="DOE Joint Genome Institute"/>
            <person name="Haitjema C.H."/>
            <person name="Gilmore S.P."/>
            <person name="Henske J.K."/>
            <person name="Solomon K.V."/>
            <person name="De Groot R."/>
            <person name="Kuo A."/>
            <person name="Mondo S.J."/>
            <person name="Salamov A.A."/>
            <person name="Labutti K."/>
            <person name="Zhao Z."/>
            <person name="Chiniquy J."/>
            <person name="Barry K."/>
            <person name="Brewer H.M."/>
            <person name="Purvine S.O."/>
            <person name="Wright A.T."/>
            <person name="Boxma B."/>
            <person name="Van Alen T."/>
            <person name="Hackstein J.H."/>
            <person name="Baker S.E."/>
            <person name="Grigoriev I.V."/>
            <person name="O'Malley M.A."/>
        </authorList>
    </citation>
    <scope>NUCLEOTIDE SEQUENCE [LARGE SCALE GENOMIC DNA]</scope>
    <source>
        <strain evidence="9 10">S4</strain>
    </source>
</reference>
<keyword evidence="5" id="KW-0969">Cilium</keyword>
<dbReference type="STRING" id="1754192.A0A1Y1WJH0"/>
<comment type="caution">
    <text evidence="9">The sequence shown here is derived from an EMBL/GenBank/DDBJ whole genome shotgun (WGS) entry which is preliminary data.</text>
</comment>